<evidence type="ECO:0000313" key="1">
    <source>
        <dbReference type="EMBL" id="MFC0384009.1"/>
    </source>
</evidence>
<sequence length="231" mass="24618">MNAPDRFDPPYRLVILDFDGTLADSAEWVLGALNDAARLYGFSRISAAEAAALRGHDNRAVIRRLGVPVWKLPSIARHMRARMAEEAEAIQLFPGAEDMLRGLAGAGATLAIVSSNVEETVRRILGPDLAGLVACFECKASLFGKARRFRRVLRRTGIAAEAAIGLGDEARDIDAARAAGIDAAAVTWGYATAGLLASRQPGVMLHAMEDVLPALLGQPASAPRDRLVLQP</sequence>
<dbReference type="EMBL" id="JBHLVZ010000001">
    <property type="protein sequence ID" value="MFC0384009.1"/>
    <property type="molecule type" value="Genomic_DNA"/>
</dbReference>
<dbReference type="InterPro" id="IPR036412">
    <property type="entry name" value="HAD-like_sf"/>
</dbReference>
<dbReference type="InterPro" id="IPR023214">
    <property type="entry name" value="HAD_sf"/>
</dbReference>
<dbReference type="PANTHER" id="PTHR43434:SF13">
    <property type="entry name" value="PHOSPHOGLYCOLATE PHOSPHATASE"/>
    <property type="match status" value="1"/>
</dbReference>
<dbReference type="Proteomes" id="UP001589789">
    <property type="component" value="Unassembled WGS sequence"/>
</dbReference>
<comment type="caution">
    <text evidence="1">The sequence shown here is derived from an EMBL/GenBank/DDBJ whole genome shotgun (WGS) entry which is preliminary data.</text>
</comment>
<dbReference type="SFLD" id="SFLDS00003">
    <property type="entry name" value="Haloacid_Dehalogenase"/>
    <property type="match status" value="1"/>
</dbReference>
<dbReference type="PANTHER" id="PTHR43434">
    <property type="entry name" value="PHOSPHOGLYCOLATE PHOSPHATASE"/>
    <property type="match status" value="1"/>
</dbReference>
<organism evidence="1 2">
    <name type="scientific">Muricoccus vinaceus</name>
    <dbReference type="NCBI Taxonomy" id="424704"/>
    <lineage>
        <taxon>Bacteria</taxon>
        <taxon>Pseudomonadati</taxon>
        <taxon>Pseudomonadota</taxon>
        <taxon>Alphaproteobacteria</taxon>
        <taxon>Acetobacterales</taxon>
        <taxon>Roseomonadaceae</taxon>
        <taxon>Muricoccus</taxon>
    </lineage>
</organism>
<reference evidence="1 2" key="1">
    <citation type="submission" date="2024-09" db="EMBL/GenBank/DDBJ databases">
        <authorList>
            <person name="Sun Q."/>
            <person name="Mori K."/>
        </authorList>
    </citation>
    <scope>NUCLEOTIDE SEQUENCE [LARGE SCALE GENOMIC DNA]</scope>
    <source>
        <strain evidence="1 2">CCM 7468</strain>
    </source>
</reference>
<evidence type="ECO:0000313" key="2">
    <source>
        <dbReference type="Proteomes" id="UP001589789"/>
    </source>
</evidence>
<dbReference type="Gene3D" id="1.10.150.240">
    <property type="entry name" value="Putative phosphatase, domain 2"/>
    <property type="match status" value="1"/>
</dbReference>
<proteinExistence type="predicted"/>
<dbReference type="InterPro" id="IPR023198">
    <property type="entry name" value="PGP-like_dom2"/>
</dbReference>
<gene>
    <name evidence="1" type="ORF">ACFFIC_00405</name>
</gene>
<dbReference type="InterPro" id="IPR041492">
    <property type="entry name" value="HAD_2"/>
</dbReference>
<dbReference type="SUPFAM" id="SSF56784">
    <property type="entry name" value="HAD-like"/>
    <property type="match status" value="1"/>
</dbReference>
<dbReference type="InterPro" id="IPR050155">
    <property type="entry name" value="HAD-like_hydrolase_sf"/>
</dbReference>
<name>A0ABV6IK86_9PROT</name>
<dbReference type="Gene3D" id="3.40.50.1000">
    <property type="entry name" value="HAD superfamily/HAD-like"/>
    <property type="match status" value="1"/>
</dbReference>
<keyword evidence="2" id="KW-1185">Reference proteome</keyword>
<accession>A0ABV6IK86</accession>
<dbReference type="RefSeq" id="WP_377048024.1">
    <property type="nucleotide sequence ID" value="NZ_JBHLVZ010000001.1"/>
</dbReference>
<protein>
    <submittedName>
        <fullName evidence="1">HAD hydrolase-like protein</fullName>
    </submittedName>
</protein>
<dbReference type="SFLD" id="SFLDG01129">
    <property type="entry name" value="C1.5:_HAD__Beta-PGM__Phosphata"/>
    <property type="match status" value="1"/>
</dbReference>
<dbReference type="Pfam" id="PF13419">
    <property type="entry name" value="HAD_2"/>
    <property type="match status" value="1"/>
</dbReference>